<evidence type="ECO:0000313" key="2">
    <source>
        <dbReference type="Proteomes" id="UP000237105"/>
    </source>
</evidence>
<reference evidence="2" key="1">
    <citation type="submission" date="2016-06" db="EMBL/GenBank/DDBJ databases">
        <title>Parallel loss of symbiosis genes in relatives of nitrogen-fixing non-legume Parasponia.</title>
        <authorList>
            <person name="Van Velzen R."/>
            <person name="Holmer R."/>
            <person name="Bu F."/>
            <person name="Rutten L."/>
            <person name="Van Zeijl A."/>
            <person name="Liu W."/>
            <person name="Santuari L."/>
            <person name="Cao Q."/>
            <person name="Sharma T."/>
            <person name="Shen D."/>
            <person name="Roswanjaya Y."/>
            <person name="Wardhani T."/>
            <person name="Kalhor M.S."/>
            <person name="Jansen J."/>
            <person name="Van den Hoogen J."/>
            <person name="Gungor B."/>
            <person name="Hartog M."/>
            <person name="Hontelez J."/>
            <person name="Verver J."/>
            <person name="Yang W.-C."/>
            <person name="Schijlen E."/>
            <person name="Repin R."/>
            <person name="Schilthuizen M."/>
            <person name="Schranz E."/>
            <person name="Heidstra R."/>
            <person name="Miyata K."/>
            <person name="Fedorova E."/>
            <person name="Kohlen W."/>
            <person name="Bisseling T."/>
            <person name="Smit S."/>
            <person name="Geurts R."/>
        </authorList>
    </citation>
    <scope>NUCLEOTIDE SEQUENCE [LARGE SCALE GENOMIC DNA]</scope>
    <source>
        <strain evidence="2">cv. WU1-14</strain>
    </source>
</reference>
<accession>A0A2P5AXX6</accession>
<evidence type="ECO:0000313" key="1">
    <source>
        <dbReference type="EMBL" id="PON41356.1"/>
    </source>
</evidence>
<organism evidence="1 2">
    <name type="scientific">Parasponia andersonii</name>
    <name type="common">Sponia andersonii</name>
    <dbReference type="NCBI Taxonomy" id="3476"/>
    <lineage>
        <taxon>Eukaryota</taxon>
        <taxon>Viridiplantae</taxon>
        <taxon>Streptophyta</taxon>
        <taxon>Embryophyta</taxon>
        <taxon>Tracheophyta</taxon>
        <taxon>Spermatophyta</taxon>
        <taxon>Magnoliopsida</taxon>
        <taxon>eudicotyledons</taxon>
        <taxon>Gunneridae</taxon>
        <taxon>Pentapetalae</taxon>
        <taxon>rosids</taxon>
        <taxon>fabids</taxon>
        <taxon>Rosales</taxon>
        <taxon>Cannabaceae</taxon>
        <taxon>Parasponia</taxon>
    </lineage>
</organism>
<dbReference type="AlphaFoldDB" id="A0A2P5AXX6"/>
<comment type="caution">
    <text evidence="1">The sequence shown here is derived from an EMBL/GenBank/DDBJ whole genome shotgun (WGS) entry which is preliminary data.</text>
</comment>
<gene>
    <name evidence="1" type="ORF">PanWU01x14_290250</name>
</gene>
<protein>
    <submittedName>
        <fullName evidence="1">Uncharacterized protein</fullName>
    </submittedName>
</protein>
<feature type="non-terminal residue" evidence="1">
    <location>
        <position position="1"/>
    </location>
</feature>
<keyword evidence="2" id="KW-1185">Reference proteome</keyword>
<dbReference type="Proteomes" id="UP000237105">
    <property type="component" value="Unassembled WGS sequence"/>
</dbReference>
<sequence length="54" mass="6256">LVLEELEYGELNDRVGILSRSLKLIDNLVEVEDNDKGEYSRELVHSMISNFLFT</sequence>
<name>A0A2P5AXX6_PARAD</name>
<proteinExistence type="predicted"/>
<dbReference type="EMBL" id="JXTB01000417">
    <property type="protein sequence ID" value="PON41356.1"/>
    <property type="molecule type" value="Genomic_DNA"/>
</dbReference>